<dbReference type="InterPro" id="IPR016181">
    <property type="entry name" value="Acyl_CoA_acyltransferase"/>
</dbReference>
<reference key="2">
    <citation type="submission" date="2011-05" db="EMBL/GenBank/DDBJ databases">
        <title>Complete genome sequence of the aerobic marine methanotroph Methylomonas methanica MC09.</title>
        <authorList>
            <person name="Boden R."/>
            <person name="Cunliffe M."/>
            <person name="Scanlan J."/>
            <person name="Moussard H."/>
            <person name="Kits K.D."/>
            <person name="Klotz M."/>
            <person name="Jetten M."/>
            <person name="Vuilleumier S."/>
            <person name="Han J."/>
            <person name="Peters L."/>
            <person name="Mikhailova N."/>
            <person name="Teshima H."/>
            <person name="Tapia R."/>
            <person name="Kyrpides N."/>
            <person name="Ivanova N."/>
            <person name="Pagani I."/>
            <person name="Cheng J.-F."/>
            <person name="Goodwin L."/>
            <person name="Han C."/>
            <person name="Hauser L."/>
            <person name="Land M."/>
            <person name="Lapidus A."/>
            <person name="Lucas S."/>
            <person name="Pitluck S."/>
            <person name="Woyke T."/>
            <person name="Stein L.Y."/>
            <person name="Murrell C."/>
        </authorList>
    </citation>
    <scope>NUCLEOTIDE SEQUENCE</scope>
    <source>
        <strain>MC09</strain>
    </source>
</reference>
<dbReference type="eggNOG" id="COG0456">
    <property type="taxonomic scope" value="Bacteria"/>
</dbReference>
<dbReference type="InterPro" id="IPR000182">
    <property type="entry name" value="GNAT_dom"/>
</dbReference>
<accession>G0A6N6</accession>
<dbReference type="Pfam" id="PF00583">
    <property type="entry name" value="Acetyltransf_1"/>
    <property type="match status" value="1"/>
</dbReference>
<keyword evidence="1 3" id="KW-0808">Transferase</keyword>
<proteinExistence type="inferred from homology"/>
<dbReference type="KEGG" id="mmt:Metme_0899"/>
<gene>
    <name evidence="3" type="primary">rimI</name>
    <name evidence="5" type="ordered locus">Metme_0899</name>
</gene>
<dbReference type="HAMAP" id="MF_02210">
    <property type="entry name" value="RimI"/>
    <property type="match status" value="1"/>
</dbReference>
<evidence type="ECO:0000256" key="3">
    <source>
        <dbReference type="HAMAP-Rule" id="MF_02210"/>
    </source>
</evidence>
<dbReference type="STRING" id="857087.Metme_0899"/>
<evidence type="ECO:0000256" key="1">
    <source>
        <dbReference type="ARBA" id="ARBA00022679"/>
    </source>
</evidence>
<feature type="binding site" evidence="3">
    <location>
        <position position="143"/>
    </location>
    <ligand>
        <name>acetyl-CoA</name>
        <dbReference type="ChEBI" id="CHEBI:57288"/>
    </ligand>
</feature>
<dbReference type="GO" id="GO:0005737">
    <property type="term" value="C:cytoplasm"/>
    <property type="evidence" value="ECO:0007669"/>
    <property type="project" value="UniProtKB-SubCell"/>
</dbReference>
<dbReference type="InterPro" id="IPR043690">
    <property type="entry name" value="RimI"/>
</dbReference>
<keyword evidence="3" id="KW-0963">Cytoplasm</keyword>
<keyword evidence="2 3" id="KW-0012">Acyltransferase</keyword>
<comment type="subcellular location">
    <subcellularLocation>
        <location evidence="3">Cytoplasm</location>
    </subcellularLocation>
</comment>
<dbReference type="CDD" id="cd04301">
    <property type="entry name" value="NAT_SF"/>
    <property type="match status" value="1"/>
</dbReference>
<protein>
    <recommendedName>
        <fullName evidence="3">[Ribosomal protein bS18]-alanine N-acetyltransferase</fullName>
        <ecNumber evidence="3">2.3.1.266</ecNumber>
    </recommendedName>
</protein>
<dbReference type="PANTHER" id="PTHR43800">
    <property type="entry name" value="PEPTIDYL-LYSINE N-ACETYLTRANSFERASE YJAB"/>
    <property type="match status" value="1"/>
</dbReference>
<evidence type="ECO:0000313" key="6">
    <source>
        <dbReference type="Proteomes" id="UP000008888"/>
    </source>
</evidence>
<dbReference type="GO" id="GO:0008999">
    <property type="term" value="F:protein-N-terminal-alanine acetyltransferase activity"/>
    <property type="evidence" value="ECO:0007669"/>
    <property type="project" value="UniProtKB-UniRule"/>
</dbReference>
<dbReference type="EC" id="2.3.1.266" evidence="3"/>
<name>G0A6N6_METMM</name>
<dbReference type="InterPro" id="IPR006464">
    <property type="entry name" value="AcTrfase_RimI/Ard1"/>
</dbReference>
<reference evidence="5 6" key="1">
    <citation type="journal article" date="2011" name="J. Bacteriol.">
        <title>Complete Genome Sequence of the Aerobic Marine Methanotroph Methylomonas methanica MC09.</title>
        <authorList>
            <person name="Boden R."/>
            <person name="Cunliffe M."/>
            <person name="Scanlan J."/>
            <person name="Moussard H."/>
            <person name="Kits K.D."/>
            <person name="Klotz M.G."/>
            <person name="Jetten M.S."/>
            <person name="Vuilleumier S."/>
            <person name="Han J."/>
            <person name="Peters L."/>
            <person name="Mikhailova N."/>
            <person name="Teshima H."/>
            <person name="Tapia R."/>
            <person name="Kyrpides N."/>
            <person name="Ivanova N."/>
            <person name="Pagani I."/>
            <person name="Cheng J.F."/>
            <person name="Goodwin L."/>
            <person name="Han C."/>
            <person name="Hauser L."/>
            <person name="Land M.L."/>
            <person name="Lapidus A."/>
            <person name="Lucas S."/>
            <person name="Pitluck S."/>
            <person name="Woyke T."/>
            <person name="Stein L."/>
            <person name="Murrell J.C."/>
        </authorList>
    </citation>
    <scope>NUCLEOTIDE SEQUENCE [LARGE SCALE GENOMIC DNA]</scope>
    <source>
        <strain evidence="5 6">MC09</strain>
    </source>
</reference>
<dbReference type="Proteomes" id="UP000008888">
    <property type="component" value="Chromosome"/>
</dbReference>
<dbReference type="Gene3D" id="3.40.630.30">
    <property type="match status" value="1"/>
</dbReference>
<evidence type="ECO:0000259" key="4">
    <source>
        <dbReference type="PROSITE" id="PS51186"/>
    </source>
</evidence>
<feature type="active site" description="Proton acceptor" evidence="3">
    <location>
        <position position="138"/>
    </location>
</feature>
<dbReference type="AlphaFoldDB" id="G0A6N6"/>
<comment type="caution">
    <text evidence="3">Lacks conserved residue(s) required for the propagation of feature annotation.</text>
</comment>
<feature type="domain" description="N-acetyltransferase" evidence="4">
    <location>
        <begin position="36"/>
        <end position="182"/>
    </location>
</feature>
<comment type="similarity">
    <text evidence="3">Belongs to the acetyltransferase family. RimI subfamily.</text>
</comment>
<comment type="catalytic activity">
    <reaction evidence="3">
        <text>N-terminal L-alanyl-[ribosomal protein bS18] + acetyl-CoA = N-terminal N(alpha)-acetyl-L-alanyl-[ribosomal protein bS18] + CoA + H(+)</text>
        <dbReference type="Rhea" id="RHEA:43756"/>
        <dbReference type="Rhea" id="RHEA-COMP:10676"/>
        <dbReference type="Rhea" id="RHEA-COMP:10677"/>
        <dbReference type="ChEBI" id="CHEBI:15378"/>
        <dbReference type="ChEBI" id="CHEBI:57287"/>
        <dbReference type="ChEBI" id="CHEBI:57288"/>
        <dbReference type="ChEBI" id="CHEBI:64718"/>
        <dbReference type="ChEBI" id="CHEBI:83683"/>
        <dbReference type="EC" id="2.3.1.266"/>
    </reaction>
</comment>
<dbReference type="NCBIfam" id="TIGR01575">
    <property type="entry name" value="rimI"/>
    <property type="match status" value="1"/>
</dbReference>
<dbReference type="PROSITE" id="PS51186">
    <property type="entry name" value="GNAT"/>
    <property type="match status" value="1"/>
</dbReference>
<organism evidence="5 6">
    <name type="scientific">Methylomonas methanica (strain DSM 25384 / MC09)</name>
    <dbReference type="NCBI Taxonomy" id="857087"/>
    <lineage>
        <taxon>Bacteria</taxon>
        <taxon>Pseudomonadati</taxon>
        <taxon>Pseudomonadota</taxon>
        <taxon>Gammaproteobacteria</taxon>
        <taxon>Methylococcales</taxon>
        <taxon>Methylococcaceae</taxon>
        <taxon>Methylomonas</taxon>
    </lineage>
</organism>
<reference evidence="6" key="3">
    <citation type="submission" date="2011-05" db="EMBL/GenBank/DDBJ databases">
        <title>Complete sequence of Methylomonas methanica MC09.</title>
        <authorList>
            <consortium name="US DOE Joint Genome Institute"/>
            <person name="Lucas S."/>
            <person name="Han J."/>
            <person name="Lapidus A."/>
            <person name="Cheng J.-F."/>
            <person name="Goodwin L."/>
            <person name="Pitluck S."/>
            <person name="Peters L."/>
            <person name="Mikhailova N."/>
            <person name="Teshima H."/>
            <person name="Han C."/>
            <person name="Tapia R."/>
            <person name="Land M."/>
            <person name="Hauser L."/>
            <person name="Kyrpides N."/>
            <person name="Ivanova N."/>
            <person name="Pagani I."/>
            <person name="Stein L."/>
            <person name="Woyke T."/>
        </authorList>
    </citation>
    <scope>NUCLEOTIDE SEQUENCE [LARGE SCALE GENOMIC DNA]</scope>
    <source>
        <strain evidence="6">MC09</strain>
    </source>
</reference>
<evidence type="ECO:0000256" key="2">
    <source>
        <dbReference type="ARBA" id="ARBA00023315"/>
    </source>
</evidence>
<keyword evidence="6" id="KW-1185">Reference proteome</keyword>
<evidence type="ECO:0000313" key="5">
    <source>
        <dbReference type="EMBL" id="AEF99337.1"/>
    </source>
</evidence>
<dbReference type="SUPFAM" id="SSF55729">
    <property type="entry name" value="Acyl-CoA N-acyltransferases (Nat)"/>
    <property type="match status" value="1"/>
</dbReference>
<comment type="function">
    <text evidence="3">Acetylates the N-terminal alanine of ribosomal protein bS18.</text>
</comment>
<feature type="active site" description="Proton donor" evidence="3">
    <location>
        <position position="150"/>
    </location>
</feature>
<dbReference type="EMBL" id="CP002738">
    <property type="protein sequence ID" value="AEF99337.1"/>
    <property type="molecule type" value="Genomic_DNA"/>
</dbReference>
<dbReference type="PANTHER" id="PTHR43800:SF1">
    <property type="entry name" value="PEPTIDYL-LYSINE N-ACETYLTRANSFERASE YJAB"/>
    <property type="match status" value="1"/>
</dbReference>
<dbReference type="HOGENOM" id="CLU_013985_23_2_6"/>
<sequence>MMWKLLHKLKDAVLYDADRDFYAKVFPDSVESRDLLRMRKMDHSDLPSVLKIESLNYNYPWSEGVFKDCFRAMNYVNWVCEAPEDMIVGYCIISVAAGEAHVMNISVSPDFQRQGAGRKMLEHLIEYARSRAHKLYLEVRPSNLAAVNLYRQTGFREIGVRKGYYPAKEGREDAIMFELDLVPML</sequence>